<evidence type="ECO:0000256" key="3">
    <source>
        <dbReference type="SAM" id="MobiDB-lite"/>
    </source>
</evidence>
<dbReference type="eggNOG" id="COG0643">
    <property type="taxonomic scope" value="Bacteria"/>
</dbReference>
<dbReference type="EMBL" id="ANIN01000001">
    <property type="protein sequence ID" value="ELA09352.1"/>
    <property type="molecule type" value="Genomic_DNA"/>
</dbReference>
<feature type="domain" description="HPt" evidence="5">
    <location>
        <begin position="440"/>
        <end position="549"/>
    </location>
</feature>
<feature type="compositionally biased region" description="Polar residues" evidence="3">
    <location>
        <begin position="755"/>
        <end position="771"/>
    </location>
</feature>
<dbReference type="GO" id="GO:0004672">
    <property type="term" value="F:protein kinase activity"/>
    <property type="evidence" value="ECO:0007669"/>
    <property type="project" value="UniProtKB-ARBA"/>
</dbReference>
<dbReference type="SUPFAM" id="SSF47226">
    <property type="entry name" value="Histidine-containing phosphotransfer domain, HPT domain"/>
    <property type="match status" value="1"/>
</dbReference>
<feature type="transmembrane region" description="Helical" evidence="4">
    <location>
        <begin position="20"/>
        <end position="41"/>
    </location>
</feature>
<keyword evidence="4" id="KW-0812">Transmembrane</keyword>
<protein>
    <submittedName>
        <fullName evidence="6">Putative CheA signal transduction histidine kinase</fullName>
    </submittedName>
</protein>
<evidence type="ECO:0000256" key="4">
    <source>
        <dbReference type="SAM" id="Phobius"/>
    </source>
</evidence>
<keyword evidence="7" id="KW-1185">Reference proteome</keyword>
<dbReference type="Gene3D" id="3.30.450.20">
    <property type="entry name" value="PAS domain"/>
    <property type="match status" value="1"/>
</dbReference>
<keyword evidence="1" id="KW-0902">Two-component regulatory system</keyword>
<dbReference type="GO" id="GO:0000160">
    <property type="term" value="P:phosphorelay signal transduction system"/>
    <property type="evidence" value="ECO:0007669"/>
    <property type="project" value="UniProtKB-KW"/>
</dbReference>
<keyword evidence="2" id="KW-0597">Phosphoprotein</keyword>
<keyword evidence="6" id="KW-0418">Kinase</keyword>
<dbReference type="PATRIC" id="fig|1230338.3.peg.670"/>
<dbReference type="InterPro" id="IPR051315">
    <property type="entry name" value="Bact_Chemotaxis_CheA"/>
</dbReference>
<keyword evidence="4" id="KW-0472">Membrane</keyword>
<organism evidence="6 7">
    <name type="scientific">Moraxella macacae 0408225</name>
    <dbReference type="NCBI Taxonomy" id="1230338"/>
    <lineage>
        <taxon>Bacteria</taxon>
        <taxon>Pseudomonadati</taxon>
        <taxon>Pseudomonadota</taxon>
        <taxon>Gammaproteobacteria</taxon>
        <taxon>Moraxellales</taxon>
        <taxon>Moraxellaceae</taxon>
        <taxon>Moraxella</taxon>
    </lineage>
</organism>
<dbReference type="RefSeq" id="WP_009767172.1">
    <property type="nucleotide sequence ID" value="NZ_ANIN01000001.1"/>
</dbReference>
<dbReference type="InterPro" id="IPR036641">
    <property type="entry name" value="HPT_dom_sf"/>
</dbReference>
<feature type="modified residue" description="Phosphohistidine" evidence="2">
    <location>
        <position position="486"/>
    </location>
</feature>
<dbReference type="PROSITE" id="PS50894">
    <property type="entry name" value="HPT"/>
    <property type="match status" value="1"/>
</dbReference>
<evidence type="ECO:0000313" key="6">
    <source>
        <dbReference type="EMBL" id="ELA09352.1"/>
    </source>
</evidence>
<evidence type="ECO:0000259" key="5">
    <source>
        <dbReference type="PROSITE" id="PS50894"/>
    </source>
</evidence>
<dbReference type="Pfam" id="PF01627">
    <property type="entry name" value="Hpt"/>
    <property type="match status" value="1"/>
</dbReference>
<dbReference type="Pfam" id="PF02518">
    <property type="entry name" value="HATPase_c"/>
    <property type="match status" value="1"/>
</dbReference>
<dbReference type="Proteomes" id="UP000023795">
    <property type="component" value="Unassembled WGS sequence"/>
</dbReference>
<evidence type="ECO:0000256" key="1">
    <source>
        <dbReference type="ARBA" id="ARBA00023012"/>
    </source>
</evidence>
<reference evidence="6 7" key="1">
    <citation type="journal article" date="2013" name="Genome Announc.">
        <title>Genome Sequence of Moraxella macacae 0408225, a Novel Bacterial Species Isolated from a Cynomolgus Macaque with Epistaxis.</title>
        <authorList>
            <person name="Ladner J.T."/>
            <person name="Whitehouse C.A."/>
            <person name="Koroleva G.I."/>
            <person name="Palacios G.F."/>
        </authorList>
    </citation>
    <scope>NUCLEOTIDE SEQUENCE [LARGE SCALE GENOMIC DNA]</scope>
    <source>
        <strain evidence="6 7">0408225</strain>
    </source>
</reference>
<dbReference type="InterPro" id="IPR008207">
    <property type="entry name" value="Sig_transdc_His_kin_Hpt_dom"/>
</dbReference>
<sequence length="771" mass="87448">MSTNLANTQQVGIFTKYKFLIVLIGAFFALILLLSSLTFVVSHRIAKATQELDLASQQTVLVQRLSKNLFDTNLYLNAAISPPQSTTNPNAKQYNTKQYNTKQYNTKQDNVSVEKVSITDLPQSAIFQLEEITEQYQLFDQTLQAFKQGGVVKGENGHETVITATTDPNQIKTLEAIQTIWTPYQGLLENFIKDNEAGKLSKNTAEYLMDYTRLYNLSLSNETNDYANYLNNNIQQQTAQLRMVQVVGMAIAFLLFLGIIFGALRQLFKSDKQLAAAHEELLIAQRQTDDIMNTVNEGLFLIDKDLRIADQYSGKLEEILQQKNIAGRCMYDLLKGMISQKDMDTTKLFIDQLYNSWVVEDLIQDLNPLKQVLVSYVNKKGITDTKFLEFNFLRVMDEVSKNVEKVFVSVVDVTNEVRLELQMQKDREQHDRQIEMISYLLTVNPTQLNNFIKETKQRIERMNNVLKMEQSDTLLHKAQQLYRESHSLKGDASAIKLNAVVDIVEKQESQVKQLLERRQLTGNDFLSFTIALNELMDMVNFIEELTLRLNLKDENVAAKPTDQATNQSAESKIALINPHKSDPISTKDNYWQDYFGNYANDIANRQGKKVVVSVNGFDNTSISEEKSHLYKDIATQFLKNAIVHGIESPSERLAKGKPELGVVTLSLENIADNQQKLSITDDGQGINWEKIRDKAVEIGQVTKEQAKNLQSKDLVRLMLSAGVSTADKQDEDAGRGVGMDIVRQLAMEGQGRFGMNSQPNQFTQMSVTFPR</sequence>
<name>L2F8H9_9GAMM</name>
<dbReference type="Gene3D" id="1.20.120.160">
    <property type="entry name" value="HPT domain"/>
    <property type="match status" value="1"/>
</dbReference>
<dbReference type="SMART" id="SM00387">
    <property type="entry name" value="HATPase_c"/>
    <property type="match status" value="1"/>
</dbReference>
<keyword evidence="6" id="KW-0808">Transferase</keyword>
<proteinExistence type="predicted"/>
<dbReference type="PANTHER" id="PTHR43395:SF10">
    <property type="entry name" value="CHEMOTAXIS PROTEIN CHEA"/>
    <property type="match status" value="1"/>
</dbReference>
<dbReference type="PANTHER" id="PTHR43395">
    <property type="entry name" value="SENSOR HISTIDINE KINASE CHEA"/>
    <property type="match status" value="1"/>
</dbReference>
<dbReference type="SUPFAM" id="SSF55874">
    <property type="entry name" value="ATPase domain of HSP90 chaperone/DNA topoisomerase II/histidine kinase"/>
    <property type="match status" value="1"/>
</dbReference>
<dbReference type="Gene3D" id="3.30.565.10">
    <property type="entry name" value="Histidine kinase-like ATPase, C-terminal domain"/>
    <property type="match status" value="1"/>
</dbReference>
<dbReference type="STRING" id="1230338.MOMA_03075"/>
<evidence type="ECO:0000256" key="2">
    <source>
        <dbReference type="PROSITE-ProRule" id="PRU00110"/>
    </source>
</evidence>
<dbReference type="InterPro" id="IPR036890">
    <property type="entry name" value="HATPase_C_sf"/>
</dbReference>
<comment type="caution">
    <text evidence="6">The sequence shown here is derived from an EMBL/GenBank/DDBJ whole genome shotgun (WGS) entry which is preliminary data.</text>
</comment>
<accession>L2F8H9</accession>
<feature type="region of interest" description="Disordered" evidence="3">
    <location>
        <begin position="752"/>
        <end position="771"/>
    </location>
</feature>
<dbReference type="AlphaFoldDB" id="L2F8H9"/>
<dbReference type="InterPro" id="IPR003594">
    <property type="entry name" value="HATPase_dom"/>
</dbReference>
<gene>
    <name evidence="6" type="ORF">MOMA_03075</name>
</gene>
<feature type="transmembrane region" description="Helical" evidence="4">
    <location>
        <begin position="243"/>
        <end position="264"/>
    </location>
</feature>
<keyword evidence="4" id="KW-1133">Transmembrane helix</keyword>
<evidence type="ECO:0000313" key="7">
    <source>
        <dbReference type="Proteomes" id="UP000023795"/>
    </source>
</evidence>